<dbReference type="InterPro" id="IPR036583">
    <property type="entry name" value="23S_rRNA_IVS_sf"/>
</dbReference>
<feature type="domain" description="bAvd-like" evidence="1">
    <location>
        <begin position="12"/>
        <end position="115"/>
    </location>
</feature>
<accession>A0A1G1XSP8</accession>
<proteinExistence type="predicted"/>
<reference evidence="2 3" key="1">
    <citation type="journal article" date="2016" name="Nat. Commun.">
        <title>Thousands of microbial genomes shed light on interconnected biogeochemical processes in an aquifer system.</title>
        <authorList>
            <person name="Anantharaman K."/>
            <person name="Brown C.T."/>
            <person name="Hug L.A."/>
            <person name="Sharon I."/>
            <person name="Castelle C.J."/>
            <person name="Probst A.J."/>
            <person name="Thomas B.C."/>
            <person name="Singh A."/>
            <person name="Wilkins M.J."/>
            <person name="Karaoz U."/>
            <person name="Brodie E.L."/>
            <person name="Williams K.H."/>
            <person name="Hubbard S.S."/>
            <person name="Banfield J.F."/>
        </authorList>
    </citation>
    <scope>NUCLEOTIDE SEQUENCE [LARGE SCALE GENOMIC DNA]</scope>
</reference>
<evidence type="ECO:0000259" key="1">
    <source>
        <dbReference type="Pfam" id="PF22296"/>
    </source>
</evidence>
<organism evidence="2 3">
    <name type="scientific">Candidatus Buchananbacteria bacterium RBG_13_39_9</name>
    <dbReference type="NCBI Taxonomy" id="1797531"/>
    <lineage>
        <taxon>Bacteria</taxon>
        <taxon>Candidatus Buchananiibacteriota</taxon>
    </lineage>
</organism>
<dbReference type="SUPFAM" id="SSF158446">
    <property type="entry name" value="IVS-encoded protein-like"/>
    <property type="match status" value="1"/>
</dbReference>
<sequence>MIDFNHNEISLIQKSYDLYKTIYQLVKNFPKSDKYNLGHELKILNLQIIELLIEAESAKKDWKSPPVEKASAKLGLLKIFIRLSSDLKIIDPKKYLGVQEQLQEIGRMIGGWLKSLK</sequence>
<dbReference type="EMBL" id="MHIA01000002">
    <property type="protein sequence ID" value="OGY42992.1"/>
    <property type="molecule type" value="Genomic_DNA"/>
</dbReference>
<dbReference type="NCBIfam" id="TIGR02436">
    <property type="entry name" value="four helix bundle protein"/>
    <property type="match status" value="1"/>
</dbReference>
<dbReference type="InterPro" id="IPR055360">
    <property type="entry name" value="bAvd"/>
</dbReference>
<protein>
    <recommendedName>
        <fullName evidence="1">bAvd-like domain-containing protein</fullName>
    </recommendedName>
</protein>
<dbReference type="AlphaFoldDB" id="A0A1G1XSP8"/>
<dbReference type="Proteomes" id="UP000176260">
    <property type="component" value="Unassembled WGS sequence"/>
</dbReference>
<name>A0A1G1XSP8_9BACT</name>
<dbReference type="NCBIfam" id="NF033474">
    <property type="entry name" value="DivGenRetAVD"/>
    <property type="match status" value="1"/>
</dbReference>
<gene>
    <name evidence="2" type="ORF">A2Y67_03320</name>
</gene>
<dbReference type="Gene3D" id="1.20.1440.60">
    <property type="entry name" value="23S rRNA-intervening sequence"/>
    <property type="match status" value="1"/>
</dbReference>
<dbReference type="Pfam" id="PF22296">
    <property type="entry name" value="bAvd"/>
    <property type="match status" value="1"/>
</dbReference>
<dbReference type="InterPro" id="IPR012657">
    <property type="entry name" value="23S_rRNA-intervening_sequence"/>
</dbReference>
<comment type="caution">
    <text evidence="2">The sequence shown here is derived from an EMBL/GenBank/DDBJ whole genome shotgun (WGS) entry which is preliminary data.</text>
</comment>
<dbReference type="CDD" id="cd16376">
    <property type="entry name" value="Avd_like"/>
    <property type="match status" value="1"/>
</dbReference>
<evidence type="ECO:0000313" key="2">
    <source>
        <dbReference type="EMBL" id="OGY42992.1"/>
    </source>
</evidence>
<evidence type="ECO:0000313" key="3">
    <source>
        <dbReference type="Proteomes" id="UP000176260"/>
    </source>
</evidence>